<feature type="domain" description="ABC transporter" evidence="6">
    <location>
        <begin position="20"/>
        <end position="64"/>
    </location>
</feature>
<keyword evidence="7" id="KW-0547">Nucleotide-binding</keyword>
<evidence type="ECO:0000259" key="6">
    <source>
        <dbReference type="Pfam" id="PF00005"/>
    </source>
</evidence>
<dbReference type="GO" id="GO:0005886">
    <property type="term" value="C:plasma membrane"/>
    <property type="evidence" value="ECO:0007669"/>
    <property type="project" value="UniProtKB-SubCell"/>
</dbReference>
<dbReference type="Proteomes" id="UP000026682">
    <property type="component" value="Unassembled WGS sequence"/>
</dbReference>
<sequence>MSASILLKNLRKRYGEHEVLRGIDLEIPAGQTLSIIGPSGSGKSTLLRLLMTLDRPSDGEIHVAAFAHDAGSPQ</sequence>
<accession>A0A158M199</accession>
<dbReference type="Pfam" id="PF00005">
    <property type="entry name" value="ABC_tran"/>
    <property type="match status" value="1"/>
</dbReference>
<dbReference type="GO" id="GO:0016887">
    <property type="term" value="F:ATP hydrolysis activity"/>
    <property type="evidence" value="ECO:0007669"/>
    <property type="project" value="InterPro"/>
</dbReference>
<name>A0A158M199_9BORD</name>
<dbReference type="EMBL" id="JFZZ01000101">
    <property type="protein sequence ID" value="KAK89181.1"/>
    <property type="molecule type" value="Genomic_DNA"/>
</dbReference>
<comment type="caution">
    <text evidence="7">The sequence shown here is derived from an EMBL/GenBank/DDBJ whole genome shotgun (WGS) entry which is preliminary data.</text>
</comment>
<proteinExistence type="inferred from homology"/>
<protein>
    <submittedName>
        <fullName evidence="7">ABC transporter, ATP-binding domain protein</fullName>
    </submittedName>
</protein>
<evidence type="ECO:0000313" key="7">
    <source>
        <dbReference type="EMBL" id="KAK89181.1"/>
    </source>
</evidence>
<dbReference type="PANTHER" id="PTHR43166">
    <property type="entry name" value="AMINO ACID IMPORT ATP-BINDING PROTEIN"/>
    <property type="match status" value="1"/>
</dbReference>
<dbReference type="PANTHER" id="PTHR43166:SF9">
    <property type="entry name" value="GLUTAMATE_ASPARTATE IMPORT ATP-BINDING PROTEIN GLTL"/>
    <property type="match status" value="1"/>
</dbReference>
<dbReference type="InterPro" id="IPR050086">
    <property type="entry name" value="MetN_ABC_transporter-like"/>
</dbReference>
<keyword evidence="3" id="KW-0813">Transport</keyword>
<evidence type="ECO:0000256" key="4">
    <source>
        <dbReference type="ARBA" id="ARBA00022475"/>
    </source>
</evidence>
<keyword evidence="4" id="KW-1003">Cell membrane</keyword>
<dbReference type="InterPro" id="IPR003439">
    <property type="entry name" value="ABC_transporter-like_ATP-bd"/>
</dbReference>
<keyword evidence="7" id="KW-0067">ATP-binding</keyword>
<dbReference type="GO" id="GO:0005524">
    <property type="term" value="F:ATP binding"/>
    <property type="evidence" value="ECO:0007669"/>
    <property type="project" value="UniProtKB-KW"/>
</dbReference>
<dbReference type="InterPro" id="IPR027417">
    <property type="entry name" value="P-loop_NTPase"/>
</dbReference>
<gene>
    <name evidence="7" type="ORF">L497_1020</name>
</gene>
<dbReference type="Gene3D" id="3.40.50.300">
    <property type="entry name" value="P-loop containing nucleotide triphosphate hydrolases"/>
    <property type="match status" value="1"/>
</dbReference>
<evidence type="ECO:0000256" key="3">
    <source>
        <dbReference type="ARBA" id="ARBA00022448"/>
    </source>
</evidence>
<organism evidence="7 8">
    <name type="scientific">Bordetella holmesii CDC-H585-BH</name>
    <dbReference type="NCBI Taxonomy" id="1331206"/>
    <lineage>
        <taxon>Bacteria</taxon>
        <taxon>Pseudomonadati</taxon>
        <taxon>Pseudomonadota</taxon>
        <taxon>Betaproteobacteria</taxon>
        <taxon>Burkholderiales</taxon>
        <taxon>Alcaligenaceae</taxon>
        <taxon>Bordetella</taxon>
    </lineage>
</organism>
<evidence type="ECO:0000313" key="8">
    <source>
        <dbReference type="Proteomes" id="UP000026682"/>
    </source>
</evidence>
<keyword evidence="5" id="KW-0472">Membrane</keyword>
<dbReference type="AlphaFoldDB" id="A0A158M199"/>
<dbReference type="SUPFAM" id="SSF52540">
    <property type="entry name" value="P-loop containing nucleoside triphosphate hydrolases"/>
    <property type="match status" value="1"/>
</dbReference>
<reference evidence="7 8" key="1">
    <citation type="submission" date="2014-03" db="EMBL/GenBank/DDBJ databases">
        <title>Genome sequence of Bordetella holmseii.</title>
        <authorList>
            <person name="Harvill E."/>
            <person name="Goodfield L.L."/>
            <person name="Ivanov Y."/>
            <person name="Meyer J.A."/>
            <person name="Newth C."/>
            <person name="Cassiday P."/>
            <person name="Tondella M.L."/>
            <person name="Liao P."/>
            <person name="Zimmerman J."/>
            <person name="Meert K."/>
            <person name="Wessel D."/>
            <person name="Berger J."/>
            <person name="Dean J.M."/>
            <person name="Holubkov R."/>
            <person name="Burr J."/>
            <person name="Liu T."/>
            <person name="Brinkac L.M."/>
            <person name="Sanka R."/>
            <person name="Kim M."/>
            <person name="Losada L."/>
        </authorList>
    </citation>
    <scope>NUCLEOTIDE SEQUENCE [LARGE SCALE GENOMIC DNA]</scope>
    <source>
        <strain evidence="7 8">CDC-H585-BH</strain>
    </source>
</reference>
<evidence type="ECO:0000256" key="5">
    <source>
        <dbReference type="ARBA" id="ARBA00023136"/>
    </source>
</evidence>
<evidence type="ECO:0000256" key="2">
    <source>
        <dbReference type="ARBA" id="ARBA00005417"/>
    </source>
</evidence>
<comment type="subcellular location">
    <subcellularLocation>
        <location evidence="1">Cell membrane</location>
        <topology evidence="1">Peripheral membrane protein</topology>
    </subcellularLocation>
</comment>
<comment type="similarity">
    <text evidence="2">Belongs to the ABC transporter superfamily.</text>
</comment>
<evidence type="ECO:0000256" key="1">
    <source>
        <dbReference type="ARBA" id="ARBA00004202"/>
    </source>
</evidence>
<dbReference type="PATRIC" id="fig|1331206.3.peg.2583"/>